<comment type="caution">
    <text evidence="3">The sequence shown here is derived from an EMBL/GenBank/DDBJ whole genome shotgun (WGS) entry which is preliminary data.</text>
</comment>
<reference evidence="3 4" key="1">
    <citation type="submission" date="2024-08" db="EMBL/GenBank/DDBJ databases">
        <authorList>
            <person name="Lu H."/>
        </authorList>
    </citation>
    <scope>NUCLEOTIDE SEQUENCE [LARGE SCALE GENOMIC DNA]</scope>
    <source>
        <strain evidence="3 4">DXS20W</strain>
    </source>
</reference>
<keyword evidence="1" id="KW-0732">Signal</keyword>
<dbReference type="Proteomes" id="UP001606302">
    <property type="component" value="Unassembled WGS sequence"/>
</dbReference>
<sequence length="239" mass="23970">MRLVSSPARRLLGALVGSVIALCASPALAGFQSNITVKLIAPGGITGDPTPINLSQLVTTANFATGVHTGGGGPIDSWMLAGEEVTFVGETIHVRAYAGAETPAGSITGYLGAGGNHARYEFDGLSIAGKTIVGVGVTSFDGYAASGASGLAPSVLAANLVHLIDADTISLYLDDILFADRGPTVGSSEDHADFLITLITRDNGTGPGPTDPGNGVPEPATLALFMVAALGASAARRRA</sequence>
<evidence type="ECO:0000256" key="1">
    <source>
        <dbReference type="SAM" id="SignalP"/>
    </source>
</evidence>
<feature type="domain" description="Ice-binding protein C-terminal" evidence="2">
    <location>
        <begin position="216"/>
        <end position="238"/>
    </location>
</feature>
<dbReference type="RefSeq" id="WP_394509041.1">
    <property type="nucleotide sequence ID" value="NZ_JBIGHX010000001.1"/>
</dbReference>
<dbReference type="InterPro" id="IPR013424">
    <property type="entry name" value="Ice-binding_C"/>
</dbReference>
<evidence type="ECO:0000313" key="3">
    <source>
        <dbReference type="EMBL" id="MFG6460228.1"/>
    </source>
</evidence>
<evidence type="ECO:0000259" key="2">
    <source>
        <dbReference type="Pfam" id="PF07589"/>
    </source>
</evidence>
<feature type="chain" id="PRO_5047267308" evidence="1">
    <location>
        <begin position="30"/>
        <end position="239"/>
    </location>
</feature>
<evidence type="ECO:0000313" key="4">
    <source>
        <dbReference type="Proteomes" id="UP001606302"/>
    </source>
</evidence>
<dbReference type="NCBIfam" id="TIGR02595">
    <property type="entry name" value="PEP_CTERM"/>
    <property type="match status" value="1"/>
</dbReference>
<protein>
    <submittedName>
        <fullName evidence="3">PEP-CTERM sorting domain-containing protein</fullName>
    </submittedName>
</protein>
<keyword evidence="4" id="KW-1185">Reference proteome</keyword>
<organism evidence="3 4">
    <name type="scientific">Pelomonas lactea</name>
    <dbReference type="NCBI Taxonomy" id="3299030"/>
    <lineage>
        <taxon>Bacteria</taxon>
        <taxon>Pseudomonadati</taxon>
        <taxon>Pseudomonadota</taxon>
        <taxon>Betaproteobacteria</taxon>
        <taxon>Burkholderiales</taxon>
        <taxon>Sphaerotilaceae</taxon>
        <taxon>Roseateles</taxon>
    </lineage>
</organism>
<accession>A0ABW7GE55</accession>
<dbReference type="Pfam" id="PF07589">
    <property type="entry name" value="PEP-CTERM"/>
    <property type="match status" value="1"/>
</dbReference>
<feature type="signal peptide" evidence="1">
    <location>
        <begin position="1"/>
        <end position="29"/>
    </location>
</feature>
<dbReference type="EMBL" id="JBIGHX010000001">
    <property type="protein sequence ID" value="MFG6460228.1"/>
    <property type="molecule type" value="Genomic_DNA"/>
</dbReference>
<name>A0ABW7GE55_9BURK</name>
<proteinExistence type="predicted"/>
<gene>
    <name evidence="3" type="ORF">ACG04Q_01510</name>
</gene>